<feature type="domain" description="Reelin" evidence="1">
    <location>
        <begin position="36"/>
        <end position="130"/>
    </location>
</feature>
<dbReference type="Gene3D" id="2.60.40.4060">
    <property type="entry name" value="Reeler domain"/>
    <property type="match status" value="1"/>
</dbReference>
<dbReference type="Pfam" id="PF02014">
    <property type="entry name" value="Reeler"/>
    <property type="match status" value="1"/>
</dbReference>
<protein>
    <submittedName>
        <fullName evidence="3">Reelin domain-containing protein</fullName>
    </submittedName>
</protein>
<proteinExistence type="predicted"/>
<sequence length="314" mass="35288">MIPIYNQNIISPLKQTIFKIRIFDKKGHETFEYDAENKKILQVRVEGGPFERAQIQARSIINPTAQVGRFVTPIPNYFKLVNCSGTYGSAIINDGIVSRRHSSLRWQPPNVPSGAVIFLASVIHSKQLYHIRSSFLSPASNSTLLAKQGCGTSYGCFKIGNQQCVFGETCRFSLKWRCYKKSMIVEATHYGHVASFGLTESEKRAVLCISTNNNSSMDDYYITGDRGFPNIFDRPHSKRLKTINDDGHPYKLRKWKIPGSNMCNPSSISSGVTRLPPKIHITSSSSDNACTFNRSANTYIIHFMLIISLNFVCL</sequence>
<evidence type="ECO:0000259" key="1">
    <source>
        <dbReference type="Pfam" id="PF02014"/>
    </source>
</evidence>
<dbReference type="AlphaFoldDB" id="A0A915PY58"/>
<name>A0A915PY58_9BILA</name>
<evidence type="ECO:0000313" key="3">
    <source>
        <dbReference type="WBParaSite" id="sdigi.contig579.g9089.t1"/>
    </source>
</evidence>
<evidence type="ECO:0000313" key="2">
    <source>
        <dbReference type="Proteomes" id="UP000887581"/>
    </source>
</evidence>
<dbReference type="InterPro" id="IPR042307">
    <property type="entry name" value="Reeler_sf"/>
</dbReference>
<accession>A0A915PY58</accession>
<organism evidence="2 3">
    <name type="scientific">Setaria digitata</name>
    <dbReference type="NCBI Taxonomy" id="48799"/>
    <lineage>
        <taxon>Eukaryota</taxon>
        <taxon>Metazoa</taxon>
        <taxon>Ecdysozoa</taxon>
        <taxon>Nematoda</taxon>
        <taxon>Chromadorea</taxon>
        <taxon>Rhabditida</taxon>
        <taxon>Spirurina</taxon>
        <taxon>Spiruromorpha</taxon>
        <taxon>Filarioidea</taxon>
        <taxon>Setariidae</taxon>
        <taxon>Setaria</taxon>
    </lineage>
</organism>
<reference evidence="3" key="1">
    <citation type="submission" date="2022-11" db="UniProtKB">
        <authorList>
            <consortium name="WormBaseParasite"/>
        </authorList>
    </citation>
    <scope>IDENTIFICATION</scope>
</reference>
<keyword evidence="2" id="KW-1185">Reference proteome</keyword>
<dbReference type="InterPro" id="IPR002861">
    <property type="entry name" value="Reeler_dom"/>
</dbReference>
<dbReference type="WBParaSite" id="sdigi.contig579.g9089.t1">
    <property type="protein sequence ID" value="sdigi.contig579.g9089.t1"/>
    <property type="gene ID" value="sdigi.contig579.g9089"/>
</dbReference>
<dbReference type="Proteomes" id="UP000887581">
    <property type="component" value="Unplaced"/>
</dbReference>